<dbReference type="Proteomes" id="UP000254266">
    <property type="component" value="Unassembled WGS sequence"/>
</dbReference>
<gene>
    <name evidence="3" type="ORF">DIZ80_07735</name>
</gene>
<feature type="domain" description="Fatty acid desaturase" evidence="2">
    <location>
        <begin position="32"/>
        <end position="249"/>
    </location>
</feature>
<organism evidence="3 4">
    <name type="scientific">endosymbiont of Galathealinum brachiosum</name>
    <dbReference type="NCBI Taxonomy" id="2200906"/>
    <lineage>
        <taxon>Bacteria</taxon>
        <taxon>Pseudomonadati</taxon>
        <taxon>Pseudomonadota</taxon>
        <taxon>Gammaproteobacteria</taxon>
        <taxon>sulfur-oxidizing symbionts</taxon>
    </lineage>
</organism>
<feature type="transmembrane region" description="Helical" evidence="1">
    <location>
        <begin position="146"/>
        <end position="163"/>
    </location>
</feature>
<dbReference type="GO" id="GO:0006629">
    <property type="term" value="P:lipid metabolic process"/>
    <property type="evidence" value="ECO:0007669"/>
    <property type="project" value="InterPro"/>
</dbReference>
<keyword evidence="1" id="KW-0812">Transmembrane</keyword>
<feature type="transmembrane region" description="Helical" evidence="1">
    <location>
        <begin position="169"/>
        <end position="188"/>
    </location>
</feature>
<reference evidence="3 4" key="1">
    <citation type="journal article" date="2018" name="ISME J.">
        <title>Endosymbiont genomes yield clues of tubeworm success.</title>
        <authorList>
            <person name="Li Y."/>
            <person name="Liles M.R."/>
            <person name="Halanych K.M."/>
        </authorList>
    </citation>
    <scope>NUCLEOTIDE SEQUENCE [LARGE SCALE GENOMIC DNA]</scope>
    <source>
        <strain evidence="3">A1464</strain>
    </source>
</reference>
<accession>A0A370DI93</accession>
<keyword evidence="1" id="KW-1133">Transmembrane helix</keyword>
<protein>
    <submittedName>
        <fullName evidence="3">Fatty acid desaturase</fullName>
    </submittedName>
</protein>
<evidence type="ECO:0000313" key="3">
    <source>
        <dbReference type="EMBL" id="RDH84017.1"/>
    </source>
</evidence>
<proteinExistence type="predicted"/>
<dbReference type="EMBL" id="QFXC01000008">
    <property type="protein sequence ID" value="RDH84017.1"/>
    <property type="molecule type" value="Genomic_DNA"/>
</dbReference>
<evidence type="ECO:0000256" key="1">
    <source>
        <dbReference type="SAM" id="Phobius"/>
    </source>
</evidence>
<feature type="transmembrane region" description="Helical" evidence="1">
    <location>
        <begin position="34"/>
        <end position="52"/>
    </location>
</feature>
<dbReference type="Pfam" id="PF00487">
    <property type="entry name" value="FA_desaturase"/>
    <property type="match status" value="1"/>
</dbReference>
<dbReference type="AlphaFoldDB" id="A0A370DI93"/>
<name>A0A370DI93_9GAMM</name>
<keyword evidence="1" id="KW-0472">Membrane</keyword>
<keyword evidence="4" id="KW-1185">Reference proteome</keyword>
<feature type="transmembrane region" description="Helical" evidence="1">
    <location>
        <begin position="9"/>
        <end position="28"/>
    </location>
</feature>
<evidence type="ECO:0000313" key="4">
    <source>
        <dbReference type="Proteomes" id="UP000254266"/>
    </source>
</evidence>
<dbReference type="InterPro" id="IPR005804">
    <property type="entry name" value="FA_desaturase_dom"/>
</dbReference>
<evidence type="ECO:0000259" key="2">
    <source>
        <dbReference type="Pfam" id="PF00487"/>
    </source>
</evidence>
<comment type="caution">
    <text evidence="3">The sequence shown here is derived from an EMBL/GenBank/DDBJ whole genome shotgun (WGS) entry which is preliminary data.</text>
</comment>
<sequence length="265" mass="30935">MFRYKEDKWPVAIILAFSILDFAAFFLLQNIWLLAFYPLVLFIVKINISAWNHHHQHTPTFRSNALNRVLEFFYALHTGVTTNMWCLHHNIGHHVNFLDQSKDESGWKRKDGSTMGHLEYSFNIFSTAHYRAFKVGKRFPKIQKNYLIFTFLTFLIVGLLTWYKPMQGLFIFIIPMILSLFFTCWVTYGHHAGLDTSNEFEGSYNNEGKWFNVFTGNLGYHTAHHHKPGAHWSKLPALHETIKDKIPEKCYVNILIDGVPAVNPV</sequence>